<evidence type="ECO:0000313" key="5">
    <source>
        <dbReference type="EMBL" id="GIJ68483.1"/>
    </source>
</evidence>
<evidence type="ECO:0000259" key="4">
    <source>
        <dbReference type="PROSITE" id="PS50893"/>
    </source>
</evidence>
<feature type="domain" description="ABC transporter" evidence="4">
    <location>
        <begin position="6"/>
        <end position="227"/>
    </location>
</feature>
<dbReference type="SUPFAM" id="SSF52540">
    <property type="entry name" value="P-loop containing nucleoside triphosphate hydrolases"/>
    <property type="match status" value="1"/>
</dbReference>
<dbReference type="PANTHER" id="PTHR42788:SF19">
    <property type="entry name" value="ALIPHATIC SULFONATES IMPORT ATP-BINDING PROTEIN SSUB 2"/>
    <property type="match status" value="1"/>
</dbReference>
<dbReference type="RefSeq" id="WP_239160258.1">
    <property type="nucleotide sequence ID" value="NZ_BOPH01000043.1"/>
</dbReference>
<dbReference type="InterPro" id="IPR027417">
    <property type="entry name" value="P-loop_NTPase"/>
</dbReference>
<reference evidence="5" key="1">
    <citation type="submission" date="2021-01" db="EMBL/GenBank/DDBJ databases">
        <title>Whole genome shotgun sequence of Virgisporangium ochraceum NBRC 16418.</title>
        <authorList>
            <person name="Komaki H."/>
            <person name="Tamura T."/>
        </authorList>
    </citation>
    <scope>NUCLEOTIDE SEQUENCE</scope>
    <source>
        <strain evidence="5">NBRC 16418</strain>
    </source>
</reference>
<dbReference type="CDD" id="cd03293">
    <property type="entry name" value="ABC_NrtD_SsuB_transporters"/>
    <property type="match status" value="1"/>
</dbReference>
<evidence type="ECO:0000313" key="6">
    <source>
        <dbReference type="Proteomes" id="UP000635606"/>
    </source>
</evidence>
<evidence type="ECO:0000256" key="3">
    <source>
        <dbReference type="ARBA" id="ARBA00022840"/>
    </source>
</evidence>
<comment type="caution">
    <text evidence="5">The sequence shown here is derived from an EMBL/GenBank/DDBJ whole genome shotgun (WGS) entry which is preliminary data.</text>
</comment>
<evidence type="ECO:0000256" key="2">
    <source>
        <dbReference type="ARBA" id="ARBA00022741"/>
    </source>
</evidence>
<name>A0A8J3ZUS5_9ACTN</name>
<sequence>MTAPALRLRHVRKTFDHGTTALDDLSLTVERGEFVSVVGPSGCGKSTLLRVISGLTRPTSGDVVCDTDDVGFVFQDPTLLPWRTVRRNVELPAELRGLPRSERRRRATEAIAMVGLEEFAGYRPRQLSGGMRMRVSLARALTMSPSLFLFDEPFGALDAITRERLGDELQALYAARRFAAVFVTHAVSEAVFLSSRVLVMSPRGGRIVADVAVPGDFPRGAQARYASIALEIEGHLRGSMS</sequence>
<protein>
    <submittedName>
        <fullName evidence="5">ABC transporter ATP-binding protein</fullName>
    </submittedName>
</protein>
<accession>A0A8J3ZUS5</accession>
<dbReference type="InterPro" id="IPR050166">
    <property type="entry name" value="ABC_transporter_ATP-bind"/>
</dbReference>
<dbReference type="PANTHER" id="PTHR42788">
    <property type="entry name" value="TAURINE IMPORT ATP-BINDING PROTEIN-RELATED"/>
    <property type="match status" value="1"/>
</dbReference>
<keyword evidence="3 5" id="KW-0067">ATP-binding</keyword>
<proteinExistence type="predicted"/>
<keyword evidence="1" id="KW-0813">Transport</keyword>
<dbReference type="GO" id="GO:0005524">
    <property type="term" value="F:ATP binding"/>
    <property type="evidence" value="ECO:0007669"/>
    <property type="project" value="UniProtKB-KW"/>
</dbReference>
<dbReference type="InterPro" id="IPR017871">
    <property type="entry name" value="ABC_transporter-like_CS"/>
</dbReference>
<organism evidence="5 6">
    <name type="scientific">Virgisporangium ochraceum</name>
    <dbReference type="NCBI Taxonomy" id="65505"/>
    <lineage>
        <taxon>Bacteria</taxon>
        <taxon>Bacillati</taxon>
        <taxon>Actinomycetota</taxon>
        <taxon>Actinomycetes</taxon>
        <taxon>Micromonosporales</taxon>
        <taxon>Micromonosporaceae</taxon>
        <taxon>Virgisporangium</taxon>
    </lineage>
</organism>
<evidence type="ECO:0000256" key="1">
    <source>
        <dbReference type="ARBA" id="ARBA00022448"/>
    </source>
</evidence>
<dbReference type="SMART" id="SM00382">
    <property type="entry name" value="AAA"/>
    <property type="match status" value="1"/>
</dbReference>
<dbReference type="PROSITE" id="PS50893">
    <property type="entry name" value="ABC_TRANSPORTER_2"/>
    <property type="match status" value="1"/>
</dbReference>
<dbReference type="PROSITE" id="PS00211">
    <property type="entry name" value="ABC_TRANSPORTER_1"/>
    <property type="match status" value="1"/>
</dbReference>
<dbReference type="Gene3D" id="3.40.50.300">
    <property type="entry name" value="P-loop containing nucleotide triphosphate hydrolases"/>
    <property type="match status" value="1"/>
</dbReference>
<dbReference type="Proteomes" id="UP000635606">
    <property type="component" value="Unassembled WGS sequence"/>
</dbReference>
<dbReference type="Pfam" id="PF00005">
    <property type="entry name" value="ABC_tran"/>
    <property type="match status" value="1"/>
</dbReference>
<keyword evidence="6" id="KW-1185">Reference proteome</keyword>
<keyword evidence="2" id="KW-0547">Nucleotide-binding</keyword>
<dbReference type="EMBL" id="BOPH01000043">
    <property type="protein sequence ID" value="GIJ68483.1"/>
    <property type="molecule type" value="Genomic_DNA"/>
</dbReference>
<gene>
    <name evidence="5" type="ORF">Voc01_034000</name>
</gene>
<dbReference type="InterPro" id="IPR003439">
    <property type="entry name" value="ABC_transporter-like_ATP-bd"/>
</dbReference>
<dbReference type="GO" id="GO:0016887">
    <property type="term" value="F:ATP hydrolysis activity"/>
    <property type="evidence" value="ECO:0007669"/>
    <property type="project" value="InterPro"/>
</dbReference>
<dbReference type="InterPro" id="IPR003593">
    <property type="entry name" value="AAA+_ATPase"/>
</dbReference>
<dbReference type="AlphaFoldDB" id="A0A8J3ZUS5"/>